<evidence type="ECO:0000256" key="1">
    <source>
        <dbReference type="ARBA" id="ARBA00022676"/>
    </source>
</evidence>
<dbReference type="AlphaFoldDB" id="A0A9J6P7R3"/>
<dbReference type="PANTHER" id="PTHR12526:SF629">
    <property type="entry name" value="TEICHURONIC ACID BIOSYNTHESIS GLYCOSYLTRANSFERASE TUAH-RELATED"/>
    <property type="match status" value="1"/>
</dbReference>
<feature type="domain" description="Glycosyl transferase family 1" evidence="4">
    <location>
        <begin position="232"/>
        <end position="399"/>
    </location>
</feature>
<evidence type="ECO:0000313" key="5">
    <source>
        <dbReference type="EMBL" id="MCM1991568.1"/>
    </source>
</evidence>
<comment type="caution">
    <text evidence="5">The sequence shown here is derived from an EMBL/GenBank/DDBJ whole genome shotgun (WGS) entry which is preliminary data.</text>
</comment>
<gene>
    <name evidence="5" type="ORF">KDK92_17675</name>
</gene>
<name>A0A9J6P7R3_9CLOT</name>
<dbReference type="Pfam" id="PF00534">
    <property type="entry name" value="Glycos_transf_1"/>
    <property type="match status" value="1"/>
</dbReference>
<sequence>MMGKVCVFLTNCYENDARVKRECSALKEAGYKVKLIYVQNYNNRLKEHEIIDGIEVVRIDQFSKTLELIYKLWRWIRGIALNIKSNRMVLIILAPISIIVLPVYIVVKILNIRRFFRFLKKCSIVFRMIIEGMKEDYDIYHCNDLDTLLQGFICSKVLRNKVLVYDSHEVQTRRTGYKGEKKYAILEKLIINKVDKMMMTTETRAEFTEKIYGIRPEVIHNYPLYMEKQKEKNNLREIANIDKDEPILLYQGGIQIGRGLEKIIEAIPKFNKGIIVFIGDGAIKEKLKEMVLDYGVCDRVRFIPKVDVEELMFYTQHAYLGFQVLQNICFNHYSTLSNKLFEYMMMEVPVVASDFPEISKVVRGEKTGVCINPHDSNNIADAVNLLLENRRLYEELKGNCKSAKLKYNWNCEKHKFISIYDNLMRELENKGNELRRA</sequence>
<evidence type="ECO:0000256" key="3">
    <source>
        <dbReference type="SAM" id="Phobius"/>
    </source>
</evidence>
<proteinExistence type="predicted"/>
<dbReference type="GO" id="GO:0016757">
    <property type="term" value="F:glycosyltransferase activity"/>
    <property type="evidence" value="ECO:0007669"/>
    <property type="project" value="UniProtKB-KW"/>
</dbReference>
<feature type="transmembrane region" description="Helical" evidence="3">
    <location>
        <begin position="88"/>
        <end position="110"/>
    </location>
</feature>
<dbReference type="PANTHER" id="PTHR12526">
    <property type="entry name" value="GLYCOSYLTRANSFERASE"/>
    <property type="match status" value="1"/>
</dbReference>
<keyword evidence="6" id="KW-1185">Reference proteome</keyword>
<dbReference type="Gene3D" id="3.40.50.2000">
    <property type="entry name" value="Glycogen Phosphorylase B"/>
    <property type="match status" value="2"/>
</dbReference>
<dbReference type="Proteomes" id="UP001056429">
    <property type="component" value="Unassembled WGS sequence"/>
</dbReference>
<dbReference type="EMBL" id="JAGSOJ010000004">
    <property type="protein sequence ID" value="MCM1991568.1"/>
    <property type="molecule type" value="Genomic_DNA"/>
</dbReference>
<dbReference type="RefSeq" id="WP_250860702.1">
    <property type="nucleotide sequence ID" value="NZ_JAGSOJ010000004.1"/>
</dbReference>
<evidence type="ECO:0000313" key="6">
    <source>
        <dbReference type="Proteomes" id="UP001056429"/>
    </source>
</evidence>
<keyword evidence="3" id="KW-0812">Transmembrane</keyword>
<dbReference type="SUPFAM" id="SSF53756">
    <property type="entry name" value="UDP-Glycosyltransferase/glycogen phosphorylase"/>
    <property type="match status" value="1"/>
</dbReference>
<accession>A0A9J6P7R3</accession>
<keyword evidence="1" id="KW-0328">Glycosyltransferase</keyword>
<keyword evidence="3" id="KW-0472">Membrane</keyword>
<evidence type="ECO:0000256" key="2">
    <source>
        <dbReference type="ARBA" id="ARBA00022679"/>
    </source>
</evidence>
<evidence type="ECO:0000259" key="4">
    <source>
        <dbReference type="Pfam" id="PF00534"/>
    </source>
</evidence>
<organism evidence="5 6">
    <name type="scientific">Oceanirhabdus seepicola</name>
    <dbReference type="NCBI Taxonomy" id="2828781"/>
    <lineage>
        <taxon>Bacteria</taxon>
        <taxon>Bacillati</taxon>
        <taxon>Bacillota</taxon>
        <taxon>Clostridia</taxon>
        <taxon>Eubacteriales</taxon>
        <taxon>Clostridiaceae</taxon>
        <taxon>Oceanirhabdus</taxon>
    </lineage>
</organism>
<reference evidence="5" key="1">
    <citation type="journal article" date="2021" name="mSystems">
        <title>Bacteria and Archaea Synergistically Convert Glycine Betaine to Biogenic Methane in the Formosa Cold Seep of the South China Sea.</title>
        <authorList>
            <person name="Li L."/>
            <person name="Zhang W."/>
            <person name="Zhang S."/>
            <person name="Song L."/>
            <person name="Sun Q."/>
            <person name="Zhang H."/>
            <person name="Xiang H."/>
            <person name="Dong X."/>
        </authorList>
    </citation>
    <scope>NUCLEOTIDE SEQUENCE</scope>
    <source>
        <strain evidence="5">ZWT</strain>
    </source>
</reference>
<dbReference type="InterPro" id="IPR001296">
    <property type="entry name" value="Glyco_trans_1"/>
</dbReference>
<reference evidence="5" key="2">
    <citation type="submission" date="2021-04" db="EMBL/GenBank/DDBJ databases">
        <authorList>
            <person name="Dong X."/>
        </authorList>
    </citation>
    <scope>NUCLEOTIDE SEQUENCE</scope>
    <source>
        <strain evidence="5">ZWT</strain>
    </source>
</reference>
<keyword evidence="3" id="KW-1133">Transmembrane helix</keyword>
<dbReference type="CDD" id="cd03801">
    <property type="entry name" value="GT4_PimA-like"/>
    <property type="match status" value="1"/>
</dbReference>
<keyword evidence="2" id="KW-0808">Transferase</keyword>
<protein>
    <submittedName>
        <fullName evidence="5">Glycosyltransferase family 4 protein</fullName>
    </submittedName>
</protein>